<evidence type="ECO:0000313" key="3">
    <source>
        <dbReference type="EMBL" id="MFD2758421.1"/>
    </source>
</evidence>
<sequence>MSGLFLQLAGLATAAIPNLHVTEAADWGHDDTRDYDSALLRTREHGNILVRRAASPSAAQELRSRSAALTAITEGVRARLPFAVPKEVGTGLRATPPFAAYTFIKGNSADRVPLDFDSELVPEIGRAIAAIHGLPKQTLLDAGLQQWSAADVRESTESLIDRADATGKLPGALADRWGSAVDDPQLWEFSPTVIHGSLERSSFVVAGATVSGVLGWSDLRVGDPAADIRWVQTLDGAVMRALLDEYTDARGVSVDRQLRQRSLLYAELELARWLLYGVEHRNADVLADAEQLLDGLVTRVRGLDDAELRHETLPVLDLQEVQQLLADAGDRSRSQQIRRRADAQEAPEVLDDDLTDAERSATEGLTSEGFGAEGSTAVQRPD</sequence>
<dbReference type="Gene3D" id="3.90.1200.10">
    <property type="match status" value="1"/>
</dbReference>
<organism evidence="3 4">
    <name type="scientific">Gulosibacter faecalis</name>
    <dbReference type="NCBI Taxonomy" id="272240"/>
    <lineage>
        <taxon>Bacteria</taxon>
        <taxon>Bacillati</taxon>
        <taxon>Actinomycetota</taxon>
        <taxon>Actinomycetes</taxon>
        <taxon>Micrococcales</taxon>
        <taxon>Microbacteriaceae</taxon>
        <taxon>Gulosibacter</taxon>
    </lineage>
</organism>
<reference evidence="4" key="1">
    <citation type="journal article" date="2019" name="Int. J. Syst. Evol. Microbiol.">
        <title>The Global Catalogue of Microorganisms (GCM) 10K type strain sequencing project: providing services to taxonomists for standard genome sequencing and annotation.</title>
        <authorList>
            <consortium name="The Broad Institute Genomics Platform"/>
            <consortium name="The Broad Institute Genome Sequencing Center for Infectious Disease"/>
            <person name="Wu L."/>
            <person name="Ma J."/>
        </authorList>
    </citation>
    <scope>NUCLEOTIDE SEQUENCE [LARGE SCALE GENOMIC DNA]</scope>
    <source>
        <strain evidence="4">TISTR 1514</strain>
    </source>
</reference>
<feature type="domain" description="Aminoglycoside phosphotransferase" evidence="2">
    <location>
        <begin position="40"/>
        <end position="251"/>
    </location>
</feature>
<dbReference type="InterPro" id="IPR002575">
    <property type="entry name" value="Aminoglycoside_PTrfase"/>
</dbReference>
<dbReference type="Proteomes" id="UP001597492">
    <property type="component" value="Unassembled WGS sequence"/>
</dbReference>
<gene>
    <name evidence="3" type="ORF">ACFSW7_08515</name>
</gene>
<dbReference type="SUPFAM" id="SSF56112">
    <property type="entry name" value="Protein kinase-like (PK-like)"/>
    <property type="match status" value="1"/>
</dbReference>
<comment type="caution">
    <text evidence="3">The sequence shown here is derived from an EMBL/GenBank/DDBJ whole genome shotgun (WGS) entry which is preliminary data.</text>
</comment>
<proteinExistence type="predicted"/>
<dbReference type="Pfam" id="PF01636">
    <property type="entry name" value="APH"/>
    <property type="match status" value="1"/>
</dbReference>
<evidence type="ECO:0000256" key="1">
    <source>
        <dbReference type="SAM" id="MobiDB-lite"/>
    </source>
</evidence>
<accession>A0ABW5UYY4</accession>
<evidence type="ECO:0000313" key="4">
    <source>
        <dbReference type="Proteomes" id="UP001597492"/>
    </source>
</evidence>
<dbReference type="InterPro" id="IPR011009">
    <property type="entry name" value="Kinase-like_dom_sf"/>
</dbReference>
<evidence type="ECO:0000259" key="2">
    <source>
        <dbReference type="Pfam" id="PF01636"/>
    </source>
</evidence>
<keyword evidence="4" id="KW-1185">Reference proteome</keyword>
<dbReference type="RefSeq" id="WP_019619367.1">
    <property type="nucleotide sequence ID" value="NZ_JBHUNE010000006.1"/>
</dbReference>
<name>A0ABW5UYY4_9MICO</name>
<feature type="region of interest" description="Disordered" evidence="1">
    <location>
        <begin position="332"/>
        <end position="382"/>
    </location>
</feature>
<feature type="compositionally biased region" description="Basic and acidic residues" evidence="1">
    <location>
        <begin position="332"/>
        <end position="343"/>
    </location>
</feature>
<dbReference type="EMBL" id="JBHUNE010000006">
    <property type="protein sequence ID" value="MFD2758421.1"/>
    <property type="molecule type" value="Genomic_DNA"/>
</dbReference>
<protein>
    <submittedName>
        <fullName evidence="3">Phosphotransferase</fullName>
    </submittedName>
</protein>